<dbReference type="PROSITE" id="PS50156">
    <property type="entry name" value="SSD"/>
    <property type="match status" value="2"/>
</dbReference>
<dbReference type="Pfam" id="PF03176">
    <property type="entry name" value="MMPL"/>
    <property type="match status" value="2"/>
</dbReference>
<keyword evidence="2" id="KW-1003">Cell membrane</keyword>
<feature type="transmembrane region" description="Helical" evidence="6">
    <location>
        <begin position="367"/>
        <end position="389"/>
    </location>
</feature>
<reference evidence="8 9" key="1">
    <citation type="submission" date="2023-08" db="EMBL/GenBank/DDBJ databases">
        <authorList>
            <person name="Park J.-S."/>
        </authorList>
    </citation>
    <scope>NUCLEOTIDE SEQUENCE [LARGE SCALE GENOMIC DNA]</scope>
    <source>
        <strain evidence="8 9">2205SS18-9</strain>
    </source>
</reference>
<feature type="transmembrane region" description="Helical" evidence="6">
    <location>
        <begin position="817"/>
        <end position="837"/>
    </location>
</feature>
<feature type="transmembrane region" description="Helical" evidence="6">
    <location>
        <begin position="748"/>
        <end position="770"/>
    </location>
</feature>
<feature type="transmembrane region" description="Helical" evidence="6">
    <location>
        <begin position="326"/>
        <end position="346"/>
    </location>
</feature>
<feature type="transmembrane region" description="Helical" evidence="6">
    <location>
        <begin position="843"/>
        <end position="866"/>
    </location>
</feature>
<name>A0ABT9IZJ4_9BACL</name>
<evidence type="ECO:0000313" key="8">
    <source>
        <dbReference type="EMBL" id="MDP5274214.1"/>
    </source>
</evidence>
<feature type="domain" description="SSD" evidence="7">
    <location>
        <begin position="307"/>
        <end position="424"/>
    </location>
</feature>
<proteinExistence type="predicted"/>
<evidence type="ECO:0000256" key="4">
    <source>
        <dbReference type="ARBA" id="ARBA00022989"/>
    </source>
</evidence>
<dbReference type="EMBL" id="JAVAMP010000002">
    <property type="protein sequence ID" value="MDP5274214.1"/>
    <property type="molecule type" value="Genomic_DNA"/>
</dbReference>
<keyword evidence="4 6" id="KW-1133">Transmembrane helix</keyword>
<feature type="domain" description="SSD" evidence="7">
    <location>
        <begin position="749"/>
        <end position="868"/>
    </location>
</feature>
<dbReference type="InterPro" id="IPR004869">
    <property type="entry name" value="MMPL_dom"/>
</dbReference>
<evidence type="ECO:0000259" key="7">
    <source>
        <dbReference type="PROSITE" id="PS50156"/>
    </source>
</evidence>
<evidence type="ECO:0000256" key="3">
    <source>
        <dbReference type="ARBA" id="ARBA00022692"/>
    </source>
</evidence>
<dbReference type="RefSeq" id="WP_305991500.1">
    <property type="nucleotide sequence ID" value="NZ_JAVAMP010000002.1"/>
</dbReference>
<dbReference type="PANTHER" id="PTHR33406:SF13">
    <property type="entry name" value="MEMBRANE PROTEIN YDFJ"/>
    <property type="match status" value="1"/>
</dbReference>
<dbReference type="PANTHER" id="PTHR33406">
    <property type="entry name" value="MEMBRANE PROTEIN MJ1562-RELATED"/>
    <property type="match status" value="1"/>
</dbReference>
<comment type="subcellular location">
    <subcellularLocation>
        <location evidence="1">Cell membrane</location>
        <topology evidence="1">Multi-pass membrane protein</topology>
    </subcellularLocation>
</comment>
<organism evidence="8 9">
    <name type="scientific">Chengkuizengella axinellae</name>
    <dbReference type="NCBI Taxonomy" id="3064388"/>
    <lineage>
        <taxon>Bacteria</taxon>
        <taxon>Bacillati</taxon>
        <taxon>Bacillota</taxon>
        <taxon>Bacilli</taxon>
        <taxon>Bacillales</taxon>
        <taxon>Paenibacillaceae</taxon>
        <taxon>Chengkuizengella</taxon>
    </lineage>
</organism>
<keyword evidence="3 6" id="KW-0812">Transmembrane</keyword>
<feature type="transmembrane region" description="Helical" evidence="6">
    <location>
        <begin position="724"/>
        <end position="741"/>
    </location>
</feature>
<dbReference type="Proteomes" id="UP001231941">
    <property type="component" value="Unassembled WGS sequence"/>
</dbReference>
<evidence type="ECO:0000256" key="1">
    <source>
        <dbReference type="ARBA" id="ARBA00004651"/>
    </source>
</evidence>
<protein>
    <submittedName>
        <fullName evidence="8">MMPL family transporter</fullName>
    </submittedName>
</protein>
<gene>
    <name evidence="8" type="ORF">Q5Y73_08850</name>
</gene>
<dbReference type="SUPFAM" id="SSF82866">
    <property type="entry name" value="Multidrug efflux transporter AcrB transmembrane domain"/>
    <property type="match status" value="2"/>
</dbReference>
<comment type="caution">
    <text evidence="8">The sequence shown here is derived from an EMBL/GenBank/DDBJ whole genome shotgun (WGS) entry which is preliminary data.</text>
</comment>
<feature type="transmembrane region" description="Helical" evidence="6">
    <location>
        <begin position="401"/>
        <end position="424"/>
    </location>
</feature>
<sequence>MMNKFFTFVFRVTTTKPKTVLVICLMVTVLMGFASAGLKMEMSWVGLTPKDHPSVKQYDDILEHFPTLNNLIVIVEAEDPLQLDQAVDVAKERLLLLNEYVKSVSSEVNEEFLIENGLMLMDENTIEMTGFGLSDPNLKSYLSFLNMSYNGISDQINNGNVLTEQEEKGITASLIGLDWFFYSLLDMDLELLNTGVNRVVFGDPYTRSIDGTQVLMMIQPTFDIIDFEKVAPGVNVIVDELIQIENEMPGVSYGLTGMHVVAKDELESTEKDTMLTSGVAVIGILILLYAAFRMISVPILAFIPLFIGVIWDFGLVSLVIGKLNMVTVFTFVILIGLGIDFSLHLLSGFTEKRSKGADKKESIEYTLLKVGPSILIGALSTAFAFFVMMTSSLDMLKELGFVMGSGILTTVLAVFLILPSILLLGKQKNISKVKGEYKVLGKLAAYSHRNRYIMLCAVIVLVGIVGFKSTDNEFDLNMLNLEPKGLESIELLNKMSEDFGLSSEGLLVEMDSLEEIYELNEELQAEESVSAVLSIAEILPKAEVQEQRLEAIHNIEQFLSNPIPYYAASKEEFLQGIAGIEHTMQTFYEQTESGRLKQASKLFLENDDKPSNITLLKEQIKNMSTEQFEQIQFDFYTLLQKKSQQMMDATILEVDDLPNDLKSQLVSEDGEHFLLTAYPNFNIWEELKNEKGNIFIQMLQEKDPRFTGTPVFMKALYDSVKGEIVKTGIIVLAALFSILLLHFRSFKYALMAFIPLIMALILTSGMMGWLGLKWNILNVLALPLIIGIGVDDGVHLLHRYKSTNQSLIEVFASVGRAILITTLTTMIAFGSLMLASYRGLSSLGTALFIGVGFAFLLSVIVLPIFLKEREVSSIKIDNAKNDANSAH</sequence>
<evidence type="ECO:0000256" key="6">
    <source>
        <dbReference type="SAM" id="Phobius"/>
    </source>
</evidence>
<feature type="transmembrane region" description="Helical" evidence="6">
    <location>
        <begin position="776"/>
        <end position="797"/>
    </location>
</feature>
<dbReference type="InterPro" id="IPR050545">
    <property type="entry name" value="Mycobact_MmpL"/>
</dbReference>
<evidence type="ECO:0000256" key="5">
    <source>
        <dbReference type="ARBA" id="ARBA00023136"/>
    </source>
</evidence>
<dbReference type="Gene3D" id="1.20.1640.10">
    <property type="entry name" value="Multidrug efflux transporter AcrB transmembrane domain"/>
    <property type="match status" value="2"/>
</dbReference>
<dbReference type="InterPro" id="IPR000731">
    <property type="entry name" value="SSD"/>
</dbReference>
<keyword evidence="9" id="KW-1185">Reference proteome</keyword>
<evidence type="ECO:0000313" key="9">
    <source>
        <dbReference type="Proteomes" id="UP001231941"/>
    </source>
</evidence>
<feature type="transmembrane region" description="Helical" evidence="6">
    <location>
        <begin position="452"/>
        <end position="470"/>
    </location>
</feature>
<feature type="transmembrane region" description="Helical" evidence="6">
    <location>
        <begin position="299"/>
        <end position="320"/>
    </location>
</feature>
<feature type="transmembrane region" description="Helical" evidence="6">
    <location>
        <begin position="274"/>
        <end position="292"/>
    </location>
</feature>
<evidence type="ECO:0000256" key="2">
    <source>
        <dbReference type="ARBA" id="ARBA00022475"/>
    </source>
</evidence>
<keyword evidence="5 6" id="KW-0472">Membrane</keyword>
<accession>A0ABT9IZJ4</accession>